<evidence type="ECO:0000256" key="8">
    <source>
        <dbReference type="ARBA" id="ARBA00066317"/>
    </source>
</evidence>
<dbReference type="InterPro" id="IPR015422">
    <property type="entry name" value="PyrdxlP-dep_Trfase_small"/>
</dbReference>
<evidence type="ECO:0000256" key="12">
    <source>
        <dbReference type="RuleBase" id="RU004508"/>
    </source>
</evidence>
<comment type="catalytic activity">
    <reaction evidence="7">
        <text>GDP-alpha-D-perosamine + 2-oxoglutarate = GDP-4-dehydro-alpha-D-rhamnose + L-glutamate</text>
        <dbReference type="Rhea" id="RHEA:36779"/>
        <dbReference type="ChEBI" id="CHEBI:16810"/>
        <dbReference type="ChEBI" id="CHEBI:29985"/>
        <dbReference type="ChEBI" id="CHEBI:57964"/>
        <dbReference type="ChEBI" id="CHEBI:73996"/>
        <dbReference type="EC" id="2.6.1.102"/>
    </reaction>
</comment>
<feature type="active site" description="Proton acceptor" evidence="10">
    <location>
        <position position="184"/>
    </location>
</feature>
<dbReference type="STRING" id="1492898.SY85_05415"/>
<evidence type="ECO:0000256" key="11">
    <source>
        <dbReference type="PIRSR" id="PIRSR000390-2"/>
    </source>
</evidence>
<proteinExistence type="inferred from homology"/>
<keyword evidence="5 11" id="KW-0663">Pyridoxal phosphate</keyword>
<dbReference type="GO" id="GO:0030170">
    <property type="term" value="F:pyridoxal phosphate binding"/>
    <property type="evidence" value="ECO:0007669"/>
    <property type="project" value="TreeGrafter"/>
</dbReference>
<keyword evidence="14" id="KW-1185">Reference proteome</keyword>
<keyword evidence="4 13" id="KW-0808">Transferase</keyword>
<dbReference type="SUPFAM" id="SSF53383">
    <property type="entry name" value="PLP-dependent transferases"/>
    <property type="match status" value="1"/>
</dbReference>
<evidence type="ECO:0000256" key="10">
    <source>
        <dbReference type="PIRSR" id="PIRSR000390-1"/>
    </source>
</evidence>
<gene>
    <name evidence="13" type="ORF">SY85_05415</name>
</gene>
<accession>A0A172TTD3</accession>
<dbReference type="Proteomes" id="UP000077177">
    <property type="component" value="Chromosome"/>
</dbReference>
<comment type="cofactor">
    <cofactor evidence="1">
        <name>pyridoxal 5'-phosphate</name>
        <dbReference type="ChEBI" id="CHEBI:597326"/>
    </cofactor>
</comment>
<organism evidence="13 14">
    <name type="scientific">Flavisolibacter tropicus</name>
    <dbReference type="NCBI Taxonomy" id="1492898"/>
    <lineage>
        <taxon>Bacteria</taxon>
        <taxon>Pseudomonadati</taxon>
        <taxon>Bacteroidota</taxon>
        <taxon>Chitinophagia</taxon>
        <taxon>Chitinophagales</taxon>
        <taxon>Chitinophagaceae</taxon>
        <taxon>Flavisolibacter</taxon>
    </lineage>
</organism>
<sequence length="375" mass="42397">MSEFIPVCEPYLAGREKEYVLECLETGWISSAGKYVKEFEENFASYCGTRYAVGVCNGTVALHLALTAMGIGMGHEVIIPNFTMIASAFAVCYTGAMPVFVDADKETWNIDVSKIEAKITSRTKAIMPVSIFGHPCQMDEINALAKKYNLFVLEDAAESHGAEYKGKRTGNLADISTFSFFANKNITTGEGGMVVTNDENLYKQALYFKNLCFPLEGPRNYLHNEIGFNYRMTNIHAAIGLAQMEKADEYKEMRISNAMLYRKYLKDVRGIRFQHTDSNVLHVHWMNTIVINPVEYGKTRDELMSYLKTKNIDTRLLFVGMHKQPALKNYGCETQESFPVTDWLTDNGFYLPSASNLKEKTIEFICNEIISFRGV</sequence>
<dbReference type="Gene3D" id="3.40.640.10">
    <property type="entry name" value="Type I PLP-dependent aspartate aminotransferase-like (Major domain)"/>
    <property type="match status" value="1"/>
</dbReference>
<feature type="modified residue" description="N6-(pyridoxal phosphate)lysine" evidence="11">
    <location>
        <position position="184"/>
    </location>
</feature>
<dbReference type="InterPro" id="IPR015424">
    <property type="entry name" value="PyrdxlP-dep_Trfase"/>
</dbReference>
<reference evidence="14" key="1">
    <citation type="submission" date="2015-01" db="EMBL/GenBank/DDBJ databases">
        <title>Flavisolibacter sp./LCS9/ whole genome sequencing.</title>
        <authorList>
            <person name="Kim M.K."/>
            <person name="Srinivasan S."/>
            <person name="Lee J.-J."/>
        </authorList>
    </citation>
    <scope>NUCLEOTIDE SEQUENCE [LARGE SCALE GENOMIC DNA]</scope>
    <source>
        <strain evidence="14">LCS9</strain>
    </source>
</reference>
<dbReference type="CDD" id="cd00616">
    <property type="entry name" value="AHBA_syn"/>
    <property type="match status" value="1"/>
</dbReference>
<evidence type="ECO:0000256" key="2">
    <source>
        <dbReference type="ARBA" id="ARBA00005125"/>
    </source>
</evidence>
<dbReference type="Pfam" id="PF01041">
    <property type="entry name" value="DegT_DnrJ_EryC1"/>
    <property type="match status" value="1"/>
</dbReference>
<dbReference type="EC" id="2.6.1.102" evidence="8"/>
<dbReference type="PANTHER" id="PTHR30244">
    <property type="entry name" value="TRANSAMINASE"/>
    <property type="match status" value="1"/>
</dbReference>
<reference evidence="13 14" key="2">
    <citation type="journal article" date="2016" name="Int. J. Syst. Evol. Microbiol.">
        <title>Flavisolibacter tropicus sp. nov., isolated from tropical soil.</title>
        <authorList>
            <person name="Lee J.J."/>
            <person name="Kang M.S."/>
            <person name="Kim G.S."/>
            <person name="Lee C.S."/>
            <person name="Lim S."/>
            <person name="Lee J."/>
            <person name="Roh S.H."/>
            <person name="Kang H."/>
            <person name="Ha J.M."/>
            <person name="Bae S."/>
            <person name="Jung H.Y."/>
            <person name="Kim M.K."/>
        </authorList>
    </citation>
    <scope>NUCLEOTIDE SEQUENCE [LARGE SCALE GENOMIC DNA]</scope>
    <source>
        <strain evidence="13 14">LCS9</strain>
    </source>
</reference>
<keyword evidence="3 13" id="KW-0032">Aminotransferase</keyword>
<dbReference type="PATRIC" id="fig|1492898.3.peg.1178"/>
<dbReference type="OrthoDB" id="9810913at2"/>
<evidence type="ECO:0000256" key="3">
    <source>
        <dbReference type="ARBA" id="ARBA00022576"/>
    </source>
</evidence>
<dbReference type="InterPro" id="IPR015421">
    <property type="entry name" value="PyrdxlP-dep_Trfase_major"/>
</dbReference>
<dbReference type="RefSeq" id="WP_066402215.1">
    <property type="nucleotide sequence ID" value="NZ_CP011390.1"/>
</dbReference>
<evidence type="ECO:0000313" key="13">
    <source>
        <dbReference type="EMBL" id="ANE50017.1"/>
    </source>
</evidence>
<name>A0A172TTD3_9BACT</name>
<evidence type="ECO:0000256" key="5">
    <source>
        <dbReference type="ARBA" id="ARBA00022898"/>
    </source>
</evidence>
<evidence type="ECO:0000313" key="14">
    <source>
        <dbReference type="Proteomes" id="UP000077177"/>
    </source>
</evidence>
<dbReference type="EMBL" id="CP011390">
    <property type="protein sequence ID" value="ANE50017.1"/>
    <property type="molecule type" value="Genomic_DNA"/>
</dbReference>
<dbReference type="AlphaFoldDB" id="A0A172TTD3"/>
<protein>
    <recommendedName>
        <fullName evidence="9">GDP-perosamine synthase</fullName>
        <ecNumber evidence="8">2.6.1.102</ecNumber>
    </recommendedName>
</protein>
<dbReference type="Gene3D" id="3.90.1150.10">
    <property type="entry name" value="Aspartate Aminotransferase, domain 1"/>
    <property type="match status" value="1"/>
</dbReference>
<evidence type="ECO:0000256" key="6">
    <source>
        <dbReference type="ARBA" id="ARBA00037999"/>
    </source>
</evidence>
<dbReference type="GO" id="GO:0000271">
    <property type="term" value="P:polysaccharide biosynthetic process"/>
    <property type="evidence" value="ECO:0007669"/>
    <property type="project" value="TreeGrafter"/>
</dbReference>
<comment type="pathway">
    <text evidence="2">Bacterial outer membrane biogenesis; LPS O-antigen biosynthesis.</text>
</comment>
<dbReference type="FunFam" id="3.40.640.10:FF:000090">
    <property type="entry name" value="Pyridoxal phosphate-dependent aminotransferase"/>
    <property type="match status" value="1"/>
</dbReference>
<evidence type="ECO:0000256" key="4">
    <source>
        <dbReference type="ARBA" id="ARBA00022679"/>
    </source>
</evidence>
<dbReference type="PANTHER" id="PTHR30244:SF34">
    <property type="entry name" value="DTDP-4-AMINO-4,6-DIDEOXYGALACTOSE TRANSAMINASE"/>
    <property type="match status" value="1"/>
</dbReference>
<comment type="similarity">
    <text evidence="6 12">Belongs to the DegT/DnrJ/EryC1 family.</text>
</comment>
<evidence type="ECO:0000256" key="1">
    <source>
        <dbReference type="ARBA" id="ARBA00001933"/>
    </source>
</evidence>
<evidence type="ECO:0000256" key="7">
    <source>
        <dbReference type="ARBA" id="ARBA00051587"/>
    </source>
</evidence>
<dbReference type="KEGG" id="fla:SY85_05415"/>
<dbReference type="InterPro" id="IPR000653">
    <property type="entry name" value="DegT/StrS_aminotransferase"/>
</dbReference>
<evidence type="ECO:0000256" key="9">
    <source>
        <dbReference type="ARBA" id="ARBA00074221"/>
    </source>
</evidence>
<dbReference type="GO" id="GO:0102933">
    <property type="term" value="F:GDP-4-dehydro-6-deoxy-D-mannose-4-aminotransferase activity"/>
    <property type="evidence" value="ECO:0007669"/>
    <property type="project" value="UniProtKB-EC"/>
</dbReference>
<dbReference type="PIRSF" id="PIRSF000390">
    <property type="entry name" value="PLP_StrS"/>
    <property type="match status" value="1"/>
</dbReference>